<evidence type="ECO:0000313" key="3">
    <source>
        <dbReference type="Proteomes" id="UP001164187"/>
    </source>
</evidence>
<feature type="domain" description="Gcp-like" evidence="1">
    <location>
        <begin position="25"/>
        <end position="226"/>
    </location>
</feature>
<name>A0ABY7JMR9_9FIRM</name>
<organism evidence="2 3">
    <name type="scientific">Peptostreptococcus equinus</name>
    <dbReference type="NCBI Taxonomy" id="3003601"/>
    <lineage>
        <taxon>Bacteria</taxon>
        <taxon>Bacillati</taxon>
        <taxon>Bacillota</taxon>
        <taxon>Clostridia</taxon>
        <taxon>Peptostreptococcales</taxon>
        <taxon>Peptostreptococcaceae</taxon>
        <taxon>Peptostreptococcus</taxon>
    </lineage>
</organism>
<dbReference type="NCBIfam" id="TIGR03725">
    <property type="entry name" value="T6A_YeaZ"/>
    <property type="match status" value="1"/>
</dbReference>
<gene>
    <name evidence="2" type="primary">tsaB</name>
    <name evidence="2" type="ORF">O0R46_08685</name>
</gene>
<accession>A0ABY7JMR9</accession>
<dbReference type="Gene3D" id="3.30.420.40">
    <property type="match status" value="2"/>
</dbReference>
<keyword evidence="2" id="KW-0012">Acyltransferase</keyword>
<dbReference type="CDD" id="cd24032">
    <property type="entry name" value="ASKHA_NBD_TsaB"/>
    <property type="match status" value="1"/>
</dbReference>
<dbReference type="InterPro" id="IPR043129">
    <property type="entry name" value="ATPase_NBD"/>
</dbReference>
<dbReference type="PANTHER" id="PTHR11735">
    <property type="entry name" value="TRNA N6-ADENOSINE THREONYLCARBAMOYLTRANSFERASE"/>
    <property type="match status" value="1"/>
</dbReference>
<dbReference type="RefSeq" id="WP_269311362.1">
    <property type="nucleotide sequence ID" value="NZ_CP114052.1"/>
</dbReference>
<dbReference type="EC" id="2.3.1.234" evidence="2"/>
<protein>
    <submittedName>
        <fullName evidence="2">tRNA (Adenosine(37)-N6)-threonylcarbamoyltransferase complex dimerization subunit type 1 TsaB</fullName>
        <ecNumber evidence="2">2.3.1.234</ecNumber>
    </submittedName>
</protein>
<dbReference type="Pfam" id="PF00814">
    <property type="entry name" value="TsaD"/>
    <property type="match status" value="1"/>
</dbReference>
<dbReference type="Proteomes" id="UP001164187">
    <property type="component" value="Chromosome"/>
</dbReference>
<evidence type="ECO:0000313" key="2">
    <source>
        <dbReference type="EMBL" id="WAW14665.1"/>
    </source>
</evidence>
<proteinExistence type="predicted"/>
<sequence length="235" mass="26093">MKILSFDSSTKAASIALQIDDVLVGEIIINDKRTHSQKLMPMLDSLLDLADTKIDEIDLIGVCIGPGSFTGIRIALATVKAISHVKDIPIIAVNSLETLAQNVVNTDKIIVPILDAQADNVYAAIYKAEKNELEKVVDIDVISIDDLLDSIRQNDSNFILLGEGTIKHKEKLKTDNIEIVDTDKNISKASSICVLAKKKYEKNIDIKNAYDLEALYIRKSQAEIQYEEKIKRNEV</sequence>
<keyword evidence="3" id="KW-1185">Reference proteome</keyword>
<dbReference type="SUPFAM" id="SSF53067">
    <property type="entry name" value="Actin-like ATPase domain"/>
    <property type="match status" value="2"/>
</dbReference>
<dbReference type="EMBL" id="CP114052">
    <property type="protein sequence ID" value="WAW14665.1"/>
    <property type="molecule type" value="Genomic_DNA"/>
</dbReference>
<dbReference type="InterPro" id="IPR000905">
    <property type="entry name" value="Gcp-like_dom"/>
</dbReference>
<dbReference type="GO" id="GO:0061711">
    <property type="term" value="F:tRNA N(6)-L-threonylcarbamoyladenine synthase activity"/>
    <property type="evidence" value="ECO:0007669"/>
    <property type="project" value="UniProtKB-EC"/>
</dbReference>
<keyword evidence="2" id="KW-0808">Transferase</keyword>
<evidence type="ECO:0000259" key="1">
    <source>
        <dbReference type="Pfam" id="PF00814"/>
    </source>
</evidence>
<dbReference type="PANTHER" id="PTHR11735:SF11">
    <property type="entry name" value="TRNA THREONYLCARBAMOYLADENOSINE BIOSYNTHESIS PROTEIN TSAB"/>
    <property type="match status" value="1"/>
</dbReference>
<dbReference type="InterPro" id="IPR022496">
    <property type="entry name" value="T6A_TsaB"/>
</dbReference>
<reference evidence="2" key="1">
    <citation type="submission" date="2022-12" db="EMBL/GenBank/DDBJ databases">
        <title>Peptostreptococcus.</title>
        <authorList>
            <person name="Lee S.H."/>
        </authorList>
    </citation>
    <scope>NUCLEOTIDE SEQUENCE</scope>
    <source>
        <strain evidence="2">CBA3647</strain>
    </source>
</reference>